<reference evidence="2" key="1">
    <citation type="submission" date="2020-05" db="EMBL/GenBank/DDBJ databases">
        <authorList>
            <person name="Chiriac C."/>
            <person name="Salcher M."/>
            <person name="Ghai R."/>
            <person name="Kavagutti S V."/>
        </authorList>
    </citation>
    <scope>NUCLEOTIDE SEQUENCE</scope>
</reference>
<evidence type="ECO:0000256" key="1">
    <source>
        <dbReference type="SAM" id="MobiDB-lite"/>
    </source>
</evidence>
<evidence type="ECO:0000313" key="3">
    <source>
        <dbReference type="EMBL" id="CAB4200603.1"/>
    </source>
</evidence>
<protein>
    <submittedName>
        <fullName evidence="2">COG5511 Bacteriophage capsid protein</fullName>
    </submittedName>
</protein>
<dbReference type="EMBL" id="LR796873">
    <property type="protein sequence ID" value="CAB4171743.1"/>
    <property type="molecule type" value="Genomic_DNA"/>
</dbReference>
<accession>A0A6J5PJQ7</accession>
<evidence type="ECO:0000313" key="2">
    <source>
        <dbReference type="EMBL" id="CAB4171743.1"/>
    </source>
</evidence>
<name>A0A6J5PJQ7_9CAUD</name>
<dbReference type="GO" id="GO:0019068">
    <property type="term" value="P:virion assembly"/>
    <property type="evidence" value="ECO:0007669"/>
    <property type="project" value="InterPro"/>
</dbReference>
<organism evidence="2">
    <name type="scientific">uncultured Caudovirales phage</name>
    <dbReference type="NCBI Taxonomy" id="2100421"/>
    <lineage>
        <taxon>Viruses</taxon>
        <taxon>Duplodnaviria</taxon>
        <taxon>Heunggongvirae</taxon>
        <taxon>Uroviricota</taxon>
        <taxon>Caudoviricetes</taxon>
        <taxon>Peduoviridae</taxon>
        <taxon>Maltschvirus</taxon>
        <taxon>Maltschvirus maltsch</taxon>
    </lineage>
</organism>
<dbReference type="EMBL" id="LR798461">
    <property type="protein sequence ID" value="CAB5238345.1"/>
    <property type="molecule type" value="Genomic_DNA"/>
</dbReference>
<feature type="region of interest" description="Disordered" evidence="1">
    <location>
        <begin position="557"/>
        <end position="579"/>
    </location>
</feature>
<dbReference type="Pfam" id="PF05136">
    <property type="entry name" value="Phage_portal_2"/>
    <property type="match status" value="1"/>
</dbReference>
<dbReference type="NCBIfam" id="TIGR01539">
    <property type="entry name" value="portal_lambda"/>
    <property type="match status" value="1"/>
</dbReference>
<dbReference type="EMBL" id="LR797289">
    <property type="protein sequence ID" value="CAB4200603.1"/>
    <property type="molecule type" value="Genomic_DNA"/>
</dbReference>
<proteinExistence type="predicted"/>
<dbReference type="InterPro" id="IPR006429">
    <property type="entry name" value="Phage_lambda_portal"/>
</dbReference>
<dbReference type="GO" id="GO:0005198">
    <property type="term" value="F:structural molecule activity"/>
    <property type="evidence" value="ECO:0007669"/>
    <property type="project" value="InterPro"/>
</dbReference>
<sequence length="579" mass="65501">MPAKAKTRQVKQASPQEKPLVRDYTALMQQLKKLSPDWSVNNISMESDILANQLDLLNYSRDLWKTNPYLQAYGDEMAVNVHGPQGIRLRMKIQEESDRVVHVEEEKQKIRGHWQRRDRVNKHLVKKGERPIFVRGYEEKRGAATIKAGAPDIYANSYIERAWLDWQRKENCTITGRLSYNESRMLRLRSCARDGDHFIRFLRDPKYKYGIKIQHINTEWCDWRLNQKIGEGKPGAGNTIRMGIEYDASGLVPVAYHFRRPSFNQWQGVVPVSYGTNGKDTHERILADDIIHYAKFDNNSDISRPVPWATAIMSNARQLQKYTEAAVVAARVGACSNIFFESELGGEDGTTVAAPDPRDLNQLAMQMNPGGMIGLPPGIKATINNPNNPNQNFGAFRNENLREFCAGLPGASFPVIGQNYAEINFSAGRLDRLSTTGAWQMLQEFDIEMAERRIFEEWLKMALITQAVKLPISKFEKFNKPHFQARRWPGVDPMKEVNAAASAISNKFTSRTAVIESGVCGESGDFEDTIIQLAEEEMMLESLGMSCATTADTMEQVNQTAEELDDEDAAATNPKPEME</sequence>
<evidence type="ECO:0000313" key="4">
    <source>
        <dbReference type="EMBL" id="CAB5238345.1"/>
    </source>
</evidence>
<gene>
    <name evidence="3" type="ORF">UFOVP1354_50</name>
    <name evidence="4" type="ORF">UFOVP1547_5</name>
    <name evidence="2" type="ORF">UFOVP930_16</name>
</gene>